<evidence type="ECO:0000313" key="3">
    <source>
        <dbReference type="WBParaSite" id="maker-PairedContig_3594-snap-gene-1.13-mRNA-1"/>
    </source>
</evidence>
<dbReference type="STRING" id="6293.A0A1I8ENK1"/>
<reference evidence="3" key="1">
    <citation type="submission" date="2016-11" db="UniProtKB">
        <authorList>
            <consortium name="WormBaseParasite"/>
        </authorList>
    </citation>
    <scope>IDENTIFICATION</scope>
    <source>
        <strain evidence="3">pt0022</strain>
    </source>
</reference>
<dbReference type="GO" id="GO:0004520">
    <property type="term" value="F:DNA endonuclease activity"/>
    <property type="evidence" value="ECO:0007669"/>
    <property type="project" value="TreeGrafter"/>
</dbReference>
<dbReference type="InterPro" id="IPR002110">
    <property type="entry name" value="Ankyrin_rpt"/>
</dbReference>
<dbReference type="GO" id="GO:0005654">
    <property type="term" value="C:nucleoplasm"/>
    <property type="evidence" value="ECO:0007669"/>
    <property type="project" value="TreeGrafter"/>
</dbReference>
<dbReference type="InterPro" id="IPR034998">
    <property type="entry name" value="ANKLE1"/>
</dbReference>
<dbReference type="InterPro" id="IPR036770">
    <property type="entry name" value="Ankyrin_rpt-contain_sf"/>
</dbReference>
<dbReference type="GO" id="GO:0000724">
    <property type="term" value="P:double-strand break repair via homologous recombination"/>
    <property type="evidence" value="ECO:0007669"/>
    <property type="project" value="TreeGrafter"/>
</dbReference>
<dbReference type="AlphaFoldDB" id="A0A1I8ENK1"/>
<proteinExistence type="predicted"/>
<organism evidence="3">
    <name type="scientific">Wuchereria bancrofti</name>
    <dbReference type="NCBI Taxonomy" id="6293"/>
    <lineage>
        <taxon>Eukaryota</taxon>
        <taxon>Metazoa</taxon>
        <taxon>Ecdysozoa</taxon>
        <taxon>Nematoda</taxon>
        <taxon>Chromadorea</taxon>
        <taxon>Rhabditida</taxon>
        <taxon>Spirurina</taxon>
        <taxon>Spiruromorpha</taxon>
        <taxon>Filarioidea</taxon>
        <taxon>Onchocercidae</taxon>
        <taxon>Wuchereria</taxon>
    </lineage>
</organism>
<dbReference type="Pfam" id="PF22945">
    <property type="entry name" value="LEM-3_GIY-YIG"/>
    <property type="match status" value="1"/>
</dbReference>
<feature type="compositionally biased region" description="Polar residues" evidence="2">
    <location>
        <begin position="192"/>
        <end position="201"/>
    </location>
</feature>
<feature type="region of interest" description="Disordered" evidence="2">
    <location>
        <begin position="160"/>
        <end position="210"/>
    </location>
</feature>
<dbReference type="CDD" id="cd10454">
    <property type="entry name" value="GIY-YIG_COG3680_Meta"/>
    <property type="match status" value="1"/>
</dbReference>
<dbReference type="PROSITE" id="PS50297">
    <property type="entry name" value="ANK_REP_REGION"/>
    <property type="match status" value="1"/>
</dbReference>
<dbReference type="PANTHER" id="PTHR46427:SF1">
    <property type="entry name" value="ANKYRIN REPEAT AND LEM DOMAIN-CONTAINING PROTEIN 1"/>
    <property type="match status" value="1"/>
</dbReference>
<dbReference type="SUPFAM" id="SSF48403">
    <property type="entry name" value="Ankyrin repeat"/>
    <property type="match status" value="1"/>
</dbReference>
<accession>A0A1I8ENK1</accession>
<sequence length="555" mass="62348">MPKTNILHLLAASNNPTALDAVQNLLKTRQKHVSEREEEGLTALHVAAAWDNLAMCQLLMYFGADPSEKDDNGRTAKDMAKGSVKKFFERLYETPEKSRSVQQSFLRALNRLFSCAPKIIKTPPQLRRSHSWSPSYDGRENFLSKEEKRLRWAFRKNQSGFPAGKTGKKKFFSPLGKKSSERTSARTEKVRSSQYFTSSSGKLPEPESNDNTTYATALEYNTKDGHGLSCNQNSNNTSSCILSEEIASLKIDSVSPQVTDWVAKEFPAKISSIKIPAEILTVVRQLSDGQLKQELAERQFVLTDFNVELGRNHFSGKNLDIFRGECIGPLLETTRPAYELKLARLIANLPSSAPKLKYSWALERWIAGQPFSEGSKLDQILIGSFAESEQWRGGNRPTSFCYILIDPSIISLPSNSCTMQQFVDSIFYIGKGKRSRPFQHLVDAVRAKGFGVGVLSKSKKLQKIVDLWDAGHGVVSLHIFQNTIPTEAFTREAAMIDAIGLRNLTNVRRGDYYGPAKNWTTKEKTIYGSYLLFNALSIFHVEGCREIYEDDVQEN</sequence>
<dbReference type="SMART" id="SM00248">
    <property type="entry name" value="ANK"/>
    <property type="match status" value="1"/>
</dbReference>
<dbReference type="GO" id="GO:0005737">
    <property type="term" value="C:cytoplasm"/>
    <property type="evidence" value="ECO:0007669"/>
    <property type="project" value="TreeGrafter"/>
</dbReference>
<evidence type="ECO:0000256" key="1">
    <source>
        <dbReference type="PROSITE-ProRule" id="PRU00023"/>
    </source>
</evidence>
<dbReference type="CDD" id="cd12934">
    <property type="entry name" value="LEM"/>
    <property type="match status" value="1"/>
</dbReference>
<evidence type="ECO:0000256" key="2">
    <source>
        <dbReference type="SAM" id="MobiDB-lite"/>
    </source>
</evidence>
<dbReference type="WBParaSite" id="maker-PairedContig_3594-snap-gene-1.13-mRNA-1">
    <property type="protein sequence ID" value="maker-PairedContig_3594-snap-gene-1.13-mRNA-1"/>
    <property type="gene ID" value="maker-PairedContig_3594-snap-gene-1.13"/>
</dbReference>
<dbReference type="Pfam" id="PF12796">
    <property type="entry name" value="Ank_2"/>
    <property type="match status" value="1"/>
</dbReference>
<name>A0A1I8ENK1_WUCBA</name>
<keyword evidence="1" id="KW-0040">ANK repeat</keyword>
<dbReference type="GO" id="GO:0000712">
    <property type="term" value="P:resolution of meiotic recombination intermediates"/>
    <property type="evidence" value="ECO:0007669"/>
    <property type="project" value="TreeGrafter"/>
</dbReference>
<dbReference type="Gene3D" id="1.25.40.20">
    <property type="entry name" value="Ankyrin repeat-containing domain"/>
    <property type="match status" value="1"/>
</dbReference>
<protein>
    <submittedName>
        <fullName evidence="3">ANK_REP_REGION domain-containing protein</fullName>
    </submittedName>
</protein>
<dbReference type="PANTHER" id="PTHR46427">
    <property type="entry name" value="ANKYRIN REPEAT AND LEM DOMAIN-CONTAINING PROTEIN 1"/>
    <property type="match status" value="1"/>
</dbReference>
<feature type="compositionally biased region" description="Basic and acidic residues" evidence="2">
    <location>
        <begin position="178"/>
        <end position="191"/>
    </location>
</feature>
<feature type="repeat" description="ANK" evidence="1">
    <location>
        <begin position="39"/>
        <end position="71"/>
    </location>
</feature>
<dbReference type="PROSITE" id="PS50088">
    <property type="entry name" value="ANK_REPEAT"/>
    <property type="match status" value="1"/>
</dbReference>